<comment type="caution">
    <text evidence="2">The sequence shown here is derived from an EMBL/GenBank/DDBJ whole genome shotgun (WGS) entry which is preliminary data.</text>
</comment>
<evidence type="ECO:0000313" key="3">
    <source>
        <dbReference type="Proteomes" id="UP001501705"/>
    </source>
</evidence>
<reference evidence="2 3" key="1">
    <citation type="journal article" date="2019" name="Int. J. Syst. Evol. Microbiol.">
        <title>The Global Catalogue of Microorganisms (GCM) 10K type strain sequencing project: providing services to taxonomists for standard genome sequencing and annotation.</title>
        <authorList>
            <consortium name="The Broad Institute Genomics Platform"/>
            <consortium name="The Broad Institute Genome Sequencing Center for Infectious Disease"/>
            <person name="Wu L."/>
            <person name="Ma J."/>
        </authorList>
    </citation>
    <scope>NUCLEOTIDE SEQUENCE [LARGE SCALE GENOMIC DNA]</scope>
    <source>
        <strain evidence="2 3">JCM 15572</strain>
    </source>
</reference>
<dbReference type="NCBIfam" id="TIGR04186">
    <property type="entry name" value="GRASP_targ"/>
    <property type="match status" value="1"/>
</dbReference>
<name>A0ABN2DYB1_9ACTN</name>
<feature type="compositionally biased region" description="Polar residues" evidence="1">
    <location>
        <begin position="58"/>
        <end position="67"/>
    </location>
</feature>
<evidence type="ECO:0000313" key="2">
    <source>
        <dbReference type="EMBL" id="GAA1590541.1"/>
    </source>
</evidence>
<feature type="compositionally biased region" description="Basic and acidic residues" evidence="1">
    <location>
        <begin position="71"/>
        <end position="82"/>
    </location>
</feature>
<dbReference type="Proteomes" id="UP001501705">
    <property type="component" value="Unassembled WGS sequence"/>
</dbReference>
<gene>
    <name evidence="2" type="ORF">GCM10009804_53380</name>
</gene>
<dbReference type="InterPro" id="IPR025843">
    <property type="entry name" value="Actino_peptide"/>
</dbReference>
<keyword evidence="3" id="KW-1185">Reference proteome</keyword>
<dbReference type="EMBL" id="BAAAPH010000019">
    <property type="protein sequence ID" value="GAA1590541.1"/>
    <property type="molecule type" value="Genomic_DNA"/>
</dbReference>
<feature type="region of interest" description="Disordered" evidence="1">
    <location>
        <begin position="1"/>
        <end position="89"/>
    </location>
</feature>
<dbReference type="Pfam" id="PF14408">
    <property type="entry name" value="Actino_peptide"/>
    <property type="match status" value="1"/>
</dbReference>
<protein>
    <recommendedName>
        <fullName evidence="4">ATP-grasp-modified RiPP</fullName>
    </recommendedName>
</protein>
<evidence type="ECO:0008006" key="4">
    <source>
        <dbReference type="Google" id="ProtNLM"/>
    </source>
</evidence>
<organism evidence="2 3">
    <name type="scientific">Kribbella hippodromi</name>
    <dbReference type="NCBI Taxonomy" id="434347"/>
    <lineage>
        <taxon>Bacteria</taxon>
        <taxon>Bacillati</taxon>
        <taxon>Actinomycetota</taxon>
        <taxon>Actinomycetes</taxon>
        <taxon>Propionibacteriales</taxon>
        <taxon>Kribbellaceae</taxon>
        <taxon>Kribbella</taxon>
    </lineage>
</organism>
<sequence>MPSSTARPWGLTRATPIKEVPGETAPASMTIDPATQLTVYRDAAGRVAQAGPPKHGTSRQTVTSQPTGGRDGQHGDSPDDTRVVTYVPD</sequence>
<evidence type="ECO:0000256" key="1">
    <source>
        <dbReference type="SAM" id="MobiDB-lite"/>
    </source>
</evidence>
<dbReference type="InterPro" id="IPR026496">
    <property type="entry name" value="GRASP_targ"/>
</dbReference>
<proteinExistence type="predicted"/>
<dbReference type="RefSeq" id="WP_344237503.1">
    <property type="nucleotide sequence ID" value="NZ_BAAAPH010000019.1"/>
</dbReference>
<accession>A0ABN2DYB1</accession>